<dbReference type="NCBIfam" id="NF008121">
    <property type="entry name" value="PRK10869.1"/>
    <property type="match status" value="1"/>
</dbReference>
<organism evidence="11 12">
    <name type="scientific">Aliidiomarina halalkaliphila</name>
    <dbReference type="NCBI Taxonomy" id="2593535"/>
    <lineage>
        <taxon>Bacteria</taxon>
        <taxon>Pseudomonadati</taxon>
        <taxon>Pseudomonadota</taxon>
        <taxon>Gammaproteobacteria</taxon>
        <taxon>Alteromonadales</taxon>
        <taxon>Idiomarinaceae</taxon>
        <taxon>Aliidiomarina</taxon>
    </lineage>
</organism>
<evidence type="ECO:0000313" key="12">
    <source>
        <dbReference type="Proteomes" id="UP000320359"/>
    </source>
</evidence>
<sequence length="560" mass="62227">MLTQLNIRQFAIVDHLDIDFQKGMTAITGETGAGKSIALDALSLCLGARSESHMVRPGASKAEITASFCVHQLPHVLQWLDEHDLLLDDAQDNEDNCIIRRTISAEGRSKAFVNGAVVPVGTLKELGRMLISLHGQHEHHLLMKTDYQIQLLDQFADHAPLLDATRTAFQRWRHLIREQRDLQQRVEQENARRQLLEYQVGELDDFAPTAEEYEQLESDHKRLANASTLVDDAQFSLGTLYDGEHNNAYHLIQAVKQRLEHSLSLDERLAPVLELLESASVQVEEAVHELRHYHDGVELDPEALDQCEKRLSQTLQLAKKHQSAPSELAQIHQQLKQELSEITASESRLANLTPDINSAWQAYEKAAQALTQSRRSAAEKLEVQVTRSLHELNIPDGEFVVRIESDIDEHHSAQGQDFIQFLVSANAGQPLQPIQKVASGGELSRISLAIQVLTAGNGNLPTLIFDEVDVGVSGPTAATVGKLLRSLGEQNQVLCVTHLPQVAARAHQQLFVKKLKHDGKTLTTMESLSDTHRVQELARLLGGDTITEHAMANARELLAG</sequence>
<evidence type="ECO:0000256" key="6">
    <source>
        <dbReference type="ARBA" id="ARBA00022840"/>
    </source>
</evidence>
<dbReference type="EMBL" id="VJWL01000001">
    <property type="protein sequence ID" value="TRW49376.1"/>
    <property type="molecule type" value="Genomic_DNA"/>
</dbReference>
<dbReference type="PANTHER" id="PTHR11059:SF0">
    <property type="entry name" value="DNA REPAIR PROTEIN RECN"/>
    <property type="match status" value="1"/>
</dbReference>
<name>A0A552X333_9GAMM</name>
<dbReference type="InterPro" id="IPR003395">
    <property type="entry name" value="RecF/RecN/SMC_N"/>
</dbReference>
<evidence type="ECO:0000313" key="11">
    <source>
        <dbReference type="EMBL" id="TRW49376.1"/>
    </source>
</evidence>
<dbReference type="Gene3D" id="3.40.50.300">
    <property type="entry name" value="P-loop containing nucleotide triphosphate hydrolases"/>
    <property type="match status" value="2"/>
</dbReference>
<comment type="similarity">
    <text evidence="2 9">Belongs to the RecN family.</text>
</comment>
<evidence type="ECO:0000259" key="10">
    <source>
        <dbReference type="Pfam" id="PF02463"/>
    </source>
</evidence>
<dbReference type="NCBIfam" id="TIGR00634">
    <property type="entry name" value="recN"/>
    <property type="match status" value="1"/>
</dbReference>
<dbReference type="OrthoDB" id="9806954at2"/>
<keyword evidence="4" id="KW-0547">Nucleotide-binding</keyword>
<dbReference type="SUPFAM" id="SSF52540">
    <property type="entry name" value="P-loop containing nucleoside triphosphate hydrolases"/>
    <property type="match status" value="2"/>
</dbReference>
<dbReference type="PANTHER" id="PTHR11059">
    <property type="entry name" value="DNA REPAIR PROTEIN RECN"/>
    <property type="match status" value="1"/>
</dbReference>
<protein>
    <recommendedName>
        <fullName evidence="3 9">DNA repair protein RecN</fullName>
    </recommendedName>
    <alternativeName>
        <fullName evidence="8 9">Recombination protein N</fullName>
    </alternativeName>
</protein>
<evidence type="ECO:0000256" key="3">
    <source>
        <dbReference type="ARBA" id="ARBA00021315"/>
    </source>
</evidence>
<dbReference type="InterPro" id="IPR027417">
    <property type="entry name" value="P-loop_NTPase"/>
</dbReference>
<feature type="domain" description="RecF/RecN/SMC N-terminal" evidence="10">
    <location>
        <begin position="2"/>
        <end position="514"/>
    </location>
</feature>
<proteinExistence type="inferred from homology"/>
<reference evidence="11 12" key="1">
    <citation type="submission" date="2019-07" db="EMBL/GenBank/DDBJ databases">
        <authorList>
            <person name="Yang M."/>
            <person name="Zhao D."/>
            <person name="Xiang H."/>
        </authorList>
    </citation>
    <scope>NUCLEOTIDE SEQUENCE [LARGE SCALE GENOMIC DNA]</scope>
    <source>
        <strain evidence="11 12">IM1326</strain>
    </source>
</reference>
<dbReference type="GO" id="GO:0006310">
    <property type="term" value="P:DNA recombination"/>
    <property type="evidence" value="ECO:0007669"/>
    <property type="project" value="InterPro"/>
</dbReference>
<dbReference type="GO" id="GO:0006281">
    <property type="term" value="P:DNA repair"/>
    <property type="evidence" value="ECO:0007669"/>
    <property type="project" value="UniProtKB-KW"/>
</dbReference>
<accession>A0A552X333</accession>
<dbReference type="PIRSF" id="PIRSF003128">
    <property type="entry name" value="RecN"/>
    <property type="match status" value="1"/>
</dbReference>
<evidence type="ECO:0000256" key="5">
    <source>
        <dbReference type="ARBA" id="ARBA00022763"/>
    </source>
</evidence>
<keyword evidence="12" id="KW-1185">Reference proteome</keyword>
<keyword evidence="6" id="KW-0067">ATP-binding</keyword>
<dbReference type="AlphaFoldDB" id="A0A552X333"/>
<dbReference type="FunFam" id="3.40.50.300:FF:000356">
    <property type="entry name" value="DNA repair protein RecN"/>
    <property type="match status" value="1"/>
</dbReference>
<evidence type="ECO:0000256" key="7">
    <source>
        <dbReference type="ARBA" id="ARBA00023204"/>
    </source>
</evidence>
<evidence type="ECO:0000256" key="4">
    <source>
        <dbReference type="ARBA" id="ARBA00022741"/>
    </source>
</evidence>
<dbReference type="CDD" id="cd03241">
    <property type="entry name" value="ABC_RecN"/>
    <property type="match status" value="2"/>
</dbReference>
<comment type="function">
    <text evidence="1 9">May be involved in recombinational repair of damaged DNA.</text>
</comment>
<dbReference type="GO" id="GO:0009432">
    <property type="term" value="P:SOS response"/>
    <property type="evidence" value="ECO:0007669"/>
    <property type="project" value="TreeGrafter"/>
</dbReference>
<evidence type="ECO:0000256" key="2">
    <source>
        <dbReference type="ARBA" id="ARBA00009441"/>
    </source>
</evidence>
<dbReference type="FunFam" id="3.40.50.300:FF:000319">
    <property type="entry name" value="DNA repair protein RecN"/>
    <property type="match status" value="1"/>
</dbReference>
<dbReference type="Pfam" id="PF02463">
    <property type="entry name" value="SMC_N"/>
    <property type="match status" value="1"/>
</dbReference>
<keyword evidence="5 9" id="KW-0227">DNA damage</keyword>
<dbReference type="GO" id="GO:0005524">
    <property type="term" value="F:ATP binding"/>
    <property type="evidence" value="ECO:0007669"/>
    <property type="project" value="UniProtKB-KW"/>
</dbReference>
<evidence type="ECO:0000256" key="8">
    <source>
        <dbReference type="ARBA" id="ARBA00033408"/>
    </source>
</evidence>
<gene>
    <name evidence="11" type="primary">recN</name>
    <name evidence="11" type="ORF">FM042_00445</name>
</gene>
<keyword evidence="7 9" id="KW-0234">DNA repair</keyword>
<comment type="caution">
    <text evidence="11">The sequence shown here is derived from an EMBL/GenBank/DDBJ whole genome shotgun (WGS) entry which is preliminary data.</text>
</comment>
<evidence type="ECO:0000256" key="9">
    <source>
        <dbReference type="PIRNR" id="PIRNR003128"/>
    </source>
</evidence>
<dbReference type="GO" id="GO:0043590">
    <property type="term" value="C:bacterial nucleoid"/>
    <property type="evidence" value="ECO:0007669"/>
    <property type="project" value="TreeGrafter"/>
</dbReference>
<evidence type="ECO:0000256" key="1">
    <source>
        <dbReference type="ARBA" id="ARBA00003618"/>
    </source>
</evidence>
<dbReference type="RefSeq" id="WP_143233798.1">
    <property type="nucleotide sequence ID" value="NZ_VJWL01000001.1"/>
</dbReference>
<dbReference type="InterPro" id="IPR004604">
    <property type="entry name" value="DNA_recomb/repair_RecN"/>
</dbReference>
<dbReference type="Proteomes" id="UP000320359">
    <property type="component" value="Unassembled WGS sequence"/>
</dbReference>